<gene>
    <name evidence="3" type="ORF">MP11Mi_33210</name>
</gene>
<dbReference type="Pfam" id="PF25362">
    <property type="entry name" value="bPH_11"/>
    <property type="match status" value="1"/>
</dbReference>
<dbReference type="InterPro" id="IPR057446">
    <property type="entry name" value="PH_bac"/>
</dbReference>
<feature type="transmembrane region" description="Helical" evidence="1">
    <location>
        <begin position="6"/>
        <end position="28"/>
    </location>
</feature>
<proteinExistence type="predicted"/>
<evidence type="ECO:0000313" key="3">
    <source>
        <dbReference type="EMBL" id="WOC14207.1"/>
    </source>
</evidence>
<name>A0AA97CZ55_9ACTN</name>
<evidence type="ECO:0000256" key="1">
    <source>
        <dbReference type="SAM" id="Phobius"/>
    </source>
</evidence>
<sequence>MAMTNWAYYLIIAVVAIAIWLVLVSLALRGWRNRGRRQADLVGEFPQTPADLGEPVRGPHTGLYVGSTLAPSWQNRVAVGDKGDRASAELTEYDDGLLITRHGASEIWMPRESLIAVRTENGLAGKVMSRDGVLVIRWALPNGTEIDSGLRGDDKTTYPAWVDAYEELNERAFAAVEAADLENAKNEAGTKKKED</sequence>
<feature type="domain" description="PH" evidence="2">
    <location>
        <begin position="42"/>
        <end position="165"/>
    </location>
</feature>
<reference evidence="3" key="1">
    <citation type="submission" date="2023-06" db="EMBL/GenBank/DDBJ databases">
        <title>Gordonia sp. nov. and Pseudochrobactrum sp. nov., two species isolated from the burying beetle Nicrophorus vespilloides.</title>
        <authorList>
            <person name="Poehlein A."/>
            <person name="Guzman J."/>
            <person name="Daniel R."/>
            <person name="Vilcinskas A."/>
        </authorList>
    </citation>
    <scope>NUCLEOTIDE SEQUENCE</scope>
    <source>
        <strain evidence="3">MP11Mi</strain>
    </source>
</reference>
<keyword evidence="1" id="KW-0812">Transmembrane</keyword>
<keyword evidence="1" id="KW-0472">Membrane</keyword>
<keyword evidence="1" id="KW-1133">Transmembrane helix</keyword>
<dbReference type="EMBL" id="CP128986">
    <property type="protein sequence ID" value="WOC14207.1"/>
    <property type="molecule type" value="Genomic_DNA"/>
</dbReference>
<accession>A0AA97CZ55</accession>
<organism evidence="3">
    <name type="scientific">Gordonia sp. MP11Mi</name>
    <dbReference type="NCBI Taxonomy" id="3022769"/>
    <lineage>
        <taxon>Bacteria</taxon>
        <taxon>Bacillati</taxon>
        <taxon>Actinomycetota</taxon>
        <taxon>Actinomycetes</taxon>
        <taxon>Mycobacteriales</taxon>
        <taxon>Gordoniaceae</taxon>
        <taxon>Gordonia</taxon>
    </lineage>
</organism>
<dbReference type="AlphaFoldDB" id="A0AA97CZ55"/>
<evidence type="ECO:0000259" key="2">
    <source>
        <dbReference type="Pfam" id="PF25362"/>
    </source>
</evidence>
<protein>
    <recommendedName>
        <fullName evidence="2">PH domain-containing protein</fullName>
    </recommendedName>
</protein>